<dbReference type="PATRIC" id="fig|1618365.3.peg.911"/>
<organism evidence="1 2">
    <name type="scientific">Candidatus Amesbacteria bacterium GW2011_GWC1_48_10</name>
    <dbReference type="NCBI Taxonomy" id="1618365"/>
    <lineage>
        <taxon>Bacteria</taxon>
        <taxon>Candidatus Amesiibacteriota</taxon>
    </lineage>
</organism>
<dbReference type="Proteomes" id="UP000034877">
    <property type="component" value="Unassembled WGS sequence"/>
</dbReference>
<comment type="caution">
    <text evidence="1">The sequence shown here is derived from an EMBL/GenBank/DDBJ whole genome shotgun (WGS) entry which is preliminary data.</text>
</comment>
<gene>
    <name evidence="1" type="ORF">UY22_C0044G0006</name>
</gene>
<name>A0A0G1XAI6_9BACT</name>
<dbReference type="AlphaFoldDB" id="A0A0G1XAI6"/>
<proteinExistence type="predicted"/>
<dbReference type="EMBL" id="LCPE01000044">
    <property type="protein sequence ID" value="KKU91335.1"/>
    <property type="molecule type" value="Genomic_DNA"/>
</dbReference>
<evidence type="ECO:0000313" key="1">
    <source>
        <dbReference type="EMBL" id="KKU91335.1"/>
    </source>
</evidence>
<protein>
    <submittedName>
        <fullName evidence="1">Uncharacterized protein</fullName>
    </submittedName>
</protein>
<evidence type="ECO:0000313" key="2">
    <source>
        <dbReference type="Proteomes" id="UP000034877"/>
    </source>
</evidence>
<sequence>MATPLAEWIRKRNIQQENADRTMRKLGRYTEPDVPAVVVQSEVEGRRTGMEVDGVRTTFAGGVIGIALDEGMGELKIVPGGPEVGTKISVDQLRSLTGSIPWLAKGARRRIQEINRDRRRKKARGGGK</sequence>
<accession>A0A0G1XAI6</accession>
<reference evidence="1 2" key="1">
    <citation type="journal article" date="2015" name="Nature">
        <title>rRNA introns, odd ribosomes, and small enigmatic genomes across a large radiation of phyla.</title>
        <authorList>
            <person name="Brown C.T."/>
            <person name="Hug L.A."/>
            <person name="Thomas B.C."/>
            <person name="Sharon I."/>
            <person name="Castelle C.J."/>
            <person name="Singh A."/>
            <person name="Wilkins M.J."/>
            <person name="Williams K.H."/>
            <person name="Banfield J.F."/>
        </authorList>
    </citation>
    <scope>NUCLEOTIDE SEQUENCE [LARGE SCALE GENOMIC DNA]</scope>
</reference>